<protein>
    <recommendedName>
        <fullName evidence="1">VOC domain-containing protein</fullName>
    </recommendedName>
</protein>
<organism evidence="2 3">
    <name type="scientific">Dactylosporangium siamense</name>
    <dbReference type="NCBI Taxonomy" id="685454"/>
    <lineage>
        <taxon>Bacteria</taxon>
        <taxon>Bacillati</taxon>
        <taxon>Actinomycetota</taxon>
        <taxon>Actinomycetes</taxon>
        <taxon>Micromonosporales</taxon>
        <taxon>Micromonosporaceae</taxon>
        <taxon>Dactylosporangium</taxon>
    </lineage>
</organism>
<feature type="domain" description="VOC" evidence="1">
    <location>
        <begin position="8"/>
        <end position="131"/>
    </location>
</feature>
<dbReference type="Pfam" id="PF18029">
    <property type="entry name" value="Glyoxalase_6"/>
    <property type="match status" value="2"/>
</dbReference>
<dbReference type="CDD" id="cd06587">
    <property type="entry name" value="VOC"/>
    <property type="match status" value="1"/>
</dbReference>
<dbReference type="AlphaFoldDB" id="A0A919PH34"/>
<evidence type="ECO:0000259" key="1">
    <source>
        <dbReference type="PROSITE" id="PS51819"/>
    </source>
</evidence>
<dbReference type="InterPro" id="IPR029068">
    <property type="entry name" value="Glyas_Bleomycin-R_OHBP_Dase"/>
</dbReference>
<dbReference type="Proteomes" id="UP000660611">
    <property type="component" value="Unassembled WGS sequence"/>
</dbReference>
<dbReference type="EMBL" id="BONQ01000014">
    <property type="protein sequence ID" value="GIG42455.1"/>
    <property type="molecule type" value="Genomic_DNA"/>
</dbReference>
<dbReference type="PANTHER" id="PTHR35908">
    <property type="entry name" value="HYPOTHETICAL FUSION PROTEIN"/>
    <property type="match status" value="1"/>
</dbReference>
<evidence type="ECO:0000313" key="2">
    <source>
        <dbReference type="EMBL" id="GIG42455.1"/>
    </source>
</evidence>
<gene>
    <name evidence="2" type="ORF">Dsi01nite_004960</name>
</gene>
<comment type="caution">
    <text evidence="2">The sequence shown here is derived from an EMBL/GenBank/DDBJ whole genome shotgun (WGS) entry which is preliminary data.</text>
</comment>
<keyword evidence="3" id="KW-1185">Reference proteome</keyword>
<evidence type="ECO:0000313" key="3">
    <source>
        <dbReference type="Proteomes" id="UP000660611"/>
    </source>
</evidence>
<dbReference type="Gene3D" id="3.10.180.10">
    <property type="entry name" value="2,3-Dihydroxybiphenyl 1,2-Dioxygenase, domain 1"/>
    <property type="match status" value="2"/>
</dbReference>
<accession>A0A919PH34</accession>
<dbReference type="PANTHER" id="PTHR35908:SF1">
    <property type="entry name" value="CONSERVED PROTEIN"/>
    <property type="match status" value="1"/>
</dbReference>
<sequence>MLRYMIGKLDVVVLDAADYQGLAAFYGELTGWEQTYADDDWVTLRANDGWKVGFQLSPDHRPPHWPGQEHPQQAHLDLRVPDLEPALERVLALGGTLLRRNERWLTVADPAGHPFDLAWQPGGAGFELLAPVLDCPDALTLSFFYTALLGKPLTHNDDDGFTMIGEVGAQPMMFQQVDDYHPPRWPDPAHPQQLHLDVLVDDLDAAEAATLALGATRVPSTGTTFRVFLDPVGKPFCLCSEPG</sequence>
<dbReference type="InterPro" id="IPR041581">
    <property type="entry name" value="Glyoxalase_6"/>
</dbReference>
<reference evidence="2" key="1">
    <citation type="submission" date="2021-01" db="EMBL/GenBank/DDBJ databases">
        <title>Whole genome shotgun sequence of Dactylosporangium siamense NBRC 106093.</title>
        <authorList>
            <person name="Komaki H."/>
            <person name="Tamura T."/>
        </authorList>
    </citation>
    <scope>NUCLEOTIDE SEQUENCE</scope>
    <source>
        <strain evidence="2">NBRC 106093</strain>
    </source>
</reference>
<name>A0A919PH34_9ACTN</name>
<proteinExistence type="predicted"/>
<dbReference type="InterPro" id="IPR037523">
    <property type="entry name" value="VOC_core"/>
</dbReference>
<dbReference type="PROSITE" id="PS51819">
    <property type="entry name" value="VOC"/>
    <property type="match status" value="1"/>
</dbReference>
<dbReference type="SUPFAM" id="SSF54593">
    <property type="entry name" value="Glyoxalase/Bleomycin resistance protein/Dihydroxybiphenyl dioxygenase"/>
    <property type="match status" value="2"/>
</dbReference>